<dbReference type="Proteomes" id="UP001429100">
    <property type="component" value="Unassembled WGS sequence"/>
</dbReference>
<organism evidence="2 3">
    <name type="scientific">Cryptosporidium hominis</name>
    <dbReference type="NCBI Taxonomy" id="237895"/>
    <lineage>
        <taxon>Eukaryota</taxon>
        <taxon>Sar</taxon>
        <taxon>Alveolata</taxon>
        <taxon>Apicomplexa</taxon>
        <taxon>Conoidasida</taxon>
        <taxon>Coccidia</taxon>
        <taxon>Eucoccidiorida</taxon>
        <taxon>Eimeriorina</taxon>
        <taxon>Cryptosporidiidae</taxon>
        <taxon>Cryptosporidium</taxon>
    </lineage>
</organism>
<reference evidence="2 3" key="1">
    <citation type="submission" date="2014-11" db="EMBL/GenBank/DDBJ databases">
        <title>Comparative genomic analysis of Cryptosporidium hominis reveals occurrence of genetic recombination in virulent subtypes.</title>
        <authorList>
            <person name="Guo Y."/>
            <person name="Tang K."/>
            <person name="Frace M."/>
            <person name="Li N."/>
            <person name="Roellig D.M."/>
            <person name="Sammons S."/>
            <person name="Knipe K."/>
            <person name="Rowe L."/>
            <person name="Feng Y."/>
            <person name="Xiao L."/>
        </authorList>
    </citation>
    <scope>NUCLEOTIDE SEQUENCE [LARGE SCALE GENOMIC DNA]</scope>
    <source>
        <strain evidence="2">30976</strain>
    </source>
</reference>
<comment type="caution">
    <text evidence="2">The sequence shown here is derived from an EMBL/GenBank/DDBJ whole genome shotgun (WGS) entry which is preliminary data.</text>
</comment>
<evidence type="ECO:0000313" key="2">
    <source>
        <dbReference type="EMBL" id="PPS96876.1"/>
    </source>
</evidence>
<name>A0ABX5BFZ6_CRYHO</name>
<reference evidence="2 3" key="2">
    <citation type="submission" date="2017-10" db="EMBL/GenBank/DDBJ databases">
        <title>Consistent, comparative and evidence-based genome annotation and re-annotation for the closely-related species, Cryptosporidium parvum, C. hominis and C. tyzzeri.</title>
        <authorList>
            <person name="Baptista R.P."/>
            <person name="Li Y."/>
            <person name="Sateriale A."/>
            <person name="Striepen B."/>
            <person name="Kissinger J.C."/>
        </authorList>
    </citation>
    <scope>NUCLEOTIDE SEQUENCE [LARGE SCALE GENOMIC DNA]</scope>
    <source>
        <strain evidence="2">30976</strain>
    </source>
</reference>
<proteinExistence type="predicted"/>
<evidence type="ECO:0000313" key="3">
    <source>
        <dbReference type="Proteomes" id="UP001429100"/>
    </source>
</evidence>
<gene>
    <name evidence="2" type="ORF">GY17_00001591</name>
</gene>
<accession>A0ABX5BFZ6</accession>
<keyword evidence="1" id="KW-0175">Coiled coil</keyword>
<keyword evidence="3" id="KW-1185">Reference proteome</keyword>
<dbReference type="EMBL" id="JTAI01000013">
    <property type="protein sequence ID" value="PPS96876.1"/>
    <property type="molecule type" value="Genomic_DNA"/>
</dbReference>
<protein>
    <submittedName>
        <fullName evidence="2">Uncharacterized protein</fullName>
    </submittedName>
</protein>
<evidence type="ECO:0000256" key="1">
    <source>
        <dbReference type="SAM" id="Coils"/>
    </source>
</evidence>
<feature type="coiled-coil region" evidence="1">
    <location>
        <begin position="134"/>
        <end position="161"/>
    </location>
</feature>
<sequence>MVKLSKRINTLVLFLIIGTMMGNVFGIEFNLHRAIEEQRKLISTNPFFALGADIKQLRKLAITQPEAIKNAGVIVTHVDNPVILEPGSGNLDDVLSEAQEVVKTFMDPKKQNMLLNIISPYDRINYDEKQTVILQDSIEKHKKLLRKIEEMEEAESDAESDNESD</sequence>